<organism evidence="2 3">
    <name type="scientific">Roseospirillum parvum</name>
    <dbReference type="NCBI Taxonomy" id="83401"/>
    <lineage>
        <taxon>Bacteria</taxon>
        <taxon>Pseudomonadati</taxon>
        <taxon>Pseudomonadota</taxon>
        <taxon>Alphaproteobacteria</taxon>
        <taxon>Rhodospirillales</taxon>
        <taxon>Rhodospirillaceae</taxon>
        <taxon>Roseospirillum</taxon>
    </lineage>
</organism>
<dbReference type="RefSeq" id="WP_092614236.1">
    <property type="nucleotide sequence ID" value="NZ_FNCV01000001.1"/>
</dbReference>
<dbReference type="InterPro" id="IPR040079">
    <property type="entry name" value="Glutathione_S-Trfase"/>
</dbReference>
<dbReference type="Gene3D" id="1.20.1050.10">
    <property type="match status" value="1"/>
</dbReference>
<proteinExistence type="predicted"/>
<evidence type="ECO:0000259" key="1">
    <source>
        <dbReference type="PROSITE" id="PS50404"/>
    </source>
</evidence>
<accession>A0A1G7UDT3</accession>
<dbReference type="AlphaFoldDB" id="A0A1G7UDT3"/>
<dbReference type="EMBL" id="FNCV01000001">
    <property type="protein sequence ID" value="SDG45229.1"/>
    <property type="molecule type" value="Genomic_DNA"/>
</dbReference>
<dbReference type="InterPro" id="IPR004045">
    <property type="entry name" value="Glutathione_S-Trfase_N"/>
</dbReference>
<dbReference type="InterPro" id="IPR036282">
    <property type="entry name" value="Glutathione-S-Trfase_C_sf"/>
</dbReference>
<dbReference type="SFLD" id="SFLDS00019">
    <property type="entry name" value="Glutathione_Transferase_(cytos"/>
    <property type="match status" value="1"/>
</dbReference>
<dbReference type="PANTHER" id="PTHR44051">
    <property type="entry name" value="GLUTATHIONE S-TRANSFERASE-RELATED"/>
    <property type="match status" value="1"/>
</dbReference>
<evidence type="ECO:0000313" key="3">
    <source>
        <dbReference type="Proteomes" id="UP000217076"/>
    </source>
</evidence>
<dbReference type="PROSITE" id="PS50404">
    <property type="entry name" value="GST_NTER"/>
    <property type="match status" value="1"/>
</dbReference>
<dbReference type="STRING" id="83401.SAMN05421742_101287"/>
<dbReference type="SUPFAM" id="SSF52833">
    <property type="entry name" value="Thioredoxin-like"/>
    <property type="match status" value="1"/>
</dbReference>
<dbReference type="Pfam" id="PF13410">
    <property type="entry name" value="GST_C_2"/>
    <property type="match status" value="1"/>
</dbReference>
<dbReference type="SUPFAM" id="SSF47616">
    <property type="entry name" value="GST C-terminal domain-like"/>
    <property type="match status" value="1"/>
</dbReference>
<dbReference type="Gene3D" id="3.40.30.10">
    <property type="entry name" value="Glutaredoxin"/>
    <property type="match status" value="1"/>
</dbReference>
<dbReference type="CDD" id="cd00570">
    <property type="entry name" value="GST_N_family"/>
    <property type="match status" value="1"/>
</dbReference>
<sequence length="205" mass="22048">MHLIGRYISPYVRRVGVSLNLLGLPYELVVKSVVDDFDELRATANPLGRVPVLVLDDGEQLVESGAILDHLDELVGPERALIPAAGAPRRAVLQVTALATGACDKAVSAYYERTRRPPEFTYLPWVERCRTQITGALRSLEQRAARGDWLVGGGLTQADVSAVVAHDFIAIVEPEVLTASPCPALAALSARLNGLEAFARTAPDV</sequence>
<reference evidence="3" key="1">
    <citation type="submission" date="2016-10" db="EMBL/GenBank/DDBJ databases">
        <authorList>
            <person name="Varghese N."/>
            <person name="Submissions S."/>
        </authorList>
    </citation>
    <scope>NUCLEOTIDE SEQUENCE [LARGE SCALE GENOMIC DNA]</scope>
    <source>
        <strain evidence="3">930I</strain>
    </source>
</reference>
<gene>
    <name evidence="2" type="ORF">SAMN05421742_101287</name>
</gene>
<dbReference type="OrthoDB" id="9795329at2"/>
<protein>
    <submittedName>
        <fullName evidence="2">Glutathione S-transferase</fullName>
    </submittedName>
</protein>
<evidence type="ECO:0000313" key="2">
    <source>
        <dbReference type="EMBL" id="SDG45229.1"/>
    </source>
</evidence>
<dbReference type="GO" id="GO:0016740">
    <property type="term" value="F:transferase activity"/>
    <property type="evidence" value="ECO:0007669"/>
    <property type="project" value="UniProtKB-KW"/>
</dbReference>
<feature type="domain" description="GST N-terminal" evidence="1">
    <location>
        <begin position="1"/>
        <end position="79"/>
    </location>
</feature>
<dbReference type="InterPro" id="IPR036249">
    <property type="entry name" value="Thioredoxin-like_sf"/>
</dbReference>
<dbReference type="PANTHER" id="PTHR44051:SF8">
    <property type="entry name" value="GLUTATHIONE S-TRANSFERASE GSTA"/>
    <property type="match status" value="1"/>
</dbReference>
<keyword evidence="2" id="KW-0808">Transferase</keyword>
<dbReference type="Proteomes" id="UP000217076">
    <property type="component" value="Unassembled WGS sequence"/>
</dbReference>
<name>A0A1G7UDT3_9PROT</name>
<keyword evidence="3" id="KW-1185">Reference proteome</keyword>
<dbReference type="Pfam" id="PF13417">
    <property type="entry name" value="GST_N_3"/>
    <property type="match status" value="1"/>
</dbReference>